<gene>
    <name evidence="3" type="ORF">BDY17DRAFT_314832</name>
</gene>
<evidence type="ECO:0000256" key="1">
    <source>
        <dbReference type="SAM" id="MobiDB-lite"/>
    </source>
</evidence>
<evidence type="ECO:0000313" key="3">
    <source>
        <dbReference type="EMBL" id="KAF2488077.1"/>
    </source>
</evidence>
<dbReference type="Gene3D" id="1.20.120.520">
    <property type="entry name" value="nmb1532 protein domain like"/>
    <property type="match status" value="1"/>
</dbReference>
<protein>
    <recommendedName>
        <fullName evidence="2">Hemerythrin-like domain-containing protein</fullName>
    </recommendedName>
</protein>
<dbReference type="InterPro" id="IPR053206">
    <property type="entry name" value="Dimeric_xanthone_biosynth"/>
</dbReference>
<sequence length="191" mass="22282">MNANIEQAHQSPSRPLEANEPVAKTEELPKLSAQEFRVYNSMAEHMNYFHEHFRQTWNLLYTAASSGARPAGMSIRAYLNTGEQFAHHLTVHHTIEERHIFPVLARKMPAFREELELLTQHTQIHEGLVKFEKYIEECKSGERELQMGEVKGIMDTFGTVLWTHLDQEVAQLGAENMRKFWTMNEMRQMPM</sequence>
<dbReference type="OrthoDB" id="10044044at2759"/>
<feature type="compositionally biased region" description="Polar residues" evidence="1">
    <location>
        <begin position="1"/>
        <end position="13"/>
    </location>
</feature>
<evidence type="ECO:0000259" key="2">
    <source>
        <dbReference type="Pfam" id="PF01814"/>
    </source>
</evidence>
<dbReference type="RefSeq" id="XP_033594646.1">
    <property type="nucleotide sequence ID" value="XM_033735858.1"/>
</dbReference>
<proteinExistence type="predicted"/>
<dbReference type="EMBL" id="MU001631">
    <property type="protein sequence ID" value="KAF2488077.1"/>
    <property type="molecule type" value="Genomic_DNA"/>
</dbReference>
<dbReference type="InterPro" id="IPR012312">
    <property type="entry name" value="Hemerythrin-like"/>
</dbReference>
<accession>A0A6A6Q9J4</accession>
<dbReference type="PANTHER" id="PTHR38048">
    <property type="entry name" value="EXPRESSED PROTEIN"/>
    <property type="match status" value="1"/>
</dbReference>
<dbReference type="Pfam" id="PF01814">
    <property type="entry name" value="Hemerythrin"/>
    <property type="match status" value="1"/>
</dbReference>
<organism evidence="3 4">
    <name type="scientific">Neohortaea acidophila</name>
    <dbReference type="NCBI Taxonomy" id="245834"/>
    <lineage>
        <taxon>Eukaryota</taxon>
        <taxon>Fungi</taxon>
        <taxon>Dikarya</taxon>
        <taxon>Ascomycota</taxon>
        <taxon>Pezizomycotina</taxon>
        <taxon>Dothideomycetes</taxon>
        <taxon>Dothideomycetidae</taxon>
        <taxon>Mycosphaerellales</taxon>
        <taxon>Teratosphaeriaceae</taxon>
        <taxon>Neohortaea</taxon>
    </lineage>
</organism>
<reference evidence="3" key="1">
    <citation type="journal article" date="2020" name="Stud. Mycol.">
        <title>101 Dothideomycetes genomes: a test case for predicting lifestyles and emergence of pathogens.</title>
        <authorList>
            <person name="Haridas S."/>
            <person name="Albert R."/>
            <person name="Binder M."/>
            <person name="Bloem J."/>
            <person name="Labutti K."/>
            <person name="Salamov A."/>
            <person name="Andreopoulos B."/>
            <person name="Baker S."/>
            <person name="Barry K."/>
            <person name="Bills G."/>
            <person name="Bluhm B."/>
            <person name="Cannon C."/>
            <person name="Castanera R."/>
            <person name="Culley D."/>
            <person name="Daum C."/>
            <person name="Ezra D."/>
            <person name="Gonzalez J."/>
            <person name="Henrissat B."/>
            <person name="Kuo A."/>
            <person name="Liang C."/>
            <person name="Lipzen A."/>
            <person name="Lutzoni F."/>
            <person name="Magnuson J."/>
            <person name="Mondo S."/>
            <person name="Nolan M."/>
            <person name="Ohm R."/>
            <person name="Pangilinan J."/>
            <person name="Park H.-J."/>
            <person name="Ramirez L."/>
            <person name="Alfaro M."/>
            <person name="Sun H."/>
            <person name="Tritt A."/>
            <person name="Yoshinaga Y."/>
            <person name="Zwiers L.-H."/>
            <person name="Turgeon B."/>
            <person name="Goodwin S."/>
            <person name="Spatafora J."/>
            <person name="Crous P."/>
            <person name="Grigoriev I."/>
        </authorList>
    </citation>
    <scope>NUCLEOTIDE SEQUENCE</scope>
    <source>
        <strain evidence="3">CBS 113389</strain>
    </source>
</reference>
<keyword evidence="4" id="KW-1185">Reference proteome</keyword>
<dbReference type="PANTHER" id="PTHR38048:SF1">
    <property type="entry name" value="HEMERYTHRIN-LIKE DOMAIN-CONTAINING PROTEIN"/>
    <property type="match status" value="1"/>
</dbReference>
<dbReference type="AlphaFoldDB" id="A0A6A6Q9J4"/>
<dbReference type="Proteomes" id="UP000799767">
    <property type="component" value="Unassembled WGS sequence"/>
</dbReference>
<name>A0A6A6Q9J4_9PEZI</name>
<feature type="region of interest" description="Disordered" evidence="1">
    <location>
        <begin position="1"/>
        <end position="27"/>
    </location>
</feature>
<dbReference type="CDD" id="cd12108">
    <property type="entry name" value="Hr-like"/>
    <property type="match status" value="1"/>
</dbReference>
<evidence type="ECO:0000313" key="4">
    <source>
        <dbReference type="Proteomes" id="UP000799767"/>
    </source>
</evidence>
<dbReference type="GeneID" id="54476860"/>
<feature type="domain" description="Hemerythrin-like" evidence="2">
    <location>
        <begin position="44"/>
        <end position="168"/>
    </location>
</feature>